<gene>
    <name evidence="1" type="ORF">X801_02097</name>
</gene>
<accession>A0A1S8X5N4</accession>
<sequence length="153" mass="17174">MQMLTGPDLVNSLCGVLLRFREHPYVLVANIKAMFHQVIVPQSDRDALRFLWWTNGEFSNRPISYRMTVHSFEATSLPSCTSRALRQAFKTFMTPYGDEATTAKQFKEALASGGFNLTCFFSNVEGALCDLPEAISNTTLLQVIVNQTTKGER</sequence>
<dbReference type="PANTHER" id="PTHR47331">
    <property type="entry name" value="PHD-TYPE DOMAIN-CONTAINING PROTEIN"/>
    <property type="match status" value="1"/>
</dbReference>
<dbReference type="AlphaFoldDB" id="A0A1S8X5N4"/>
<protein>
    <recommendedName>
        <fullName evidence="3">Reverse transcriptase domain-containing protein</fullName>
    </recommendedName>
</protein>
<dbReference type="Proteomes" id="UP000243686">
    <property type="component" value="Unassembled WGS sequence"/>
</dbReference>
<evidence type="ECO:0000313" key="1">
    <source>
        <dbReference type="EMBL" id="OON21998.1"/>
    </source>
</evidence>
<organism evidence="1 2">
    <name type="scientific">Opisthorchis viverrini</name>
    <name type="common">Southeast Asian liver fluke</name>
    <dbReference type="NCBI Taxonomy" id="6198"/>
    <lineage>
        <taxon>Eukaryota</taxon>
        <taxon>Metazoa</taxon>
        <taxon>Spiralia</taxon>
        <taxon>Lophotrochozoa</taxon>
        <taxon>Platyhelminthes</taxon>
        <taxon>Trematoda</taxon>
        <taxon>Digenea</taxon>
        <taxon>Opisthorchiida</taxon>
        <taxon>Opisthorchiata</taxon>
        <taxon>Opisthorchiidae</taxon>
        <taxon>Opisthorchis</taxon>
    </lineage>
</organism>
<proteinExistence type="predicted"/>
<keyword evidence="2" id="KW-1185">Reference proteome</keyword>
<name>A0A1S8X5N4_OPIVI</name>
<reference evidence="1 2" key="1">
    <citation type="submission" date="2015-03" db="EMBL/GenBank/DDBJ databases">
        <title>Draft genome of the nematode, Opisthorchis viverrini.</title>
        <authorList>
            <person name="Mitreva M."/>
        </authorList>
    </citation>
    <scope>NUCLEOTIDE SEQUENCE [LARGE SCALE GENOMIC DNA]</scope>
    <source>
        <strain evidence="1">Khon Kaen</strain>
    </source>
</reference>
<evidence type="ECO:0008006" key="3">
    <source>
        <dbReference type="Google" id="ProtNLM"/>
    </source>
</evidence>
<dbReference type="EMBL" id="KV891919">
    <property type="protein sequence ID" value="OON21998.1"/>
    <property type="molecule type" value="Genomic_DNA"/>
</dbReference>
<evidence type="ECO:0000313" key="2">
    <source>
        <dbReference type="Proteomes" id="UP000243686"/>
    </source>
</evidence>